<dbReference type="PANTHER" id="PTHR43065:SF46">
    <property type="entry name" value="C4-DICARBOXYLATE TRANSPORT SENSOR PROTEIN DCTB"/>
    <property type="match status" value="1"/>
</dbReference>
<dbReference type="InterPro" id="IPR005467">
    <property type="entry name" value="His_kinase_dom"/>
</dbReference>
<dbReference type="EC" id="2.7.13.3" evidence="2"/>
<dbReference type="OrthoDB" id="9805967at2"/>
<dbReference type="GO" id="GO:0005524">
    <property type="term" value="F:ATP binding"/>
    <property type="evidence" value="ECO:0007669"/>
    <property type="project" value="UniProtKB-KW"/>
</dbReference>
<dbReference type="STRING" id="877500.GCA_000935065_02357"/>
<dbReference type="Proteomes" id="UP000290191">
    <property type="component" value="Unassembled WGS sequence"/>
</dbReference>
<dbReference type="InterPro" id="IPR036890">
    <property type="entry name" value="HATPase_C_sf"/>
</dbReference>
<keyword evidence="6" id="KW-0418">Kinase</keyword>
<name>A0A4Q0Y3J1_9BACT</name>
<reference evidence="11 12" key="1">
    <citation type="submission" date="2017-10" db="EMBL/GenBank/DDBJ databases">
        <title>Genomics of the genus Arcobacter.</title>
        <authorList>
            <person name="Perez-Cataluna A."/>
            <person name="Figueras M.J."/>
        </authorList>
    </citation>
    <scope>NUCLEOTIDE SEQUENCE [LARGE SCALE GENOMIC DNA]</scope>
    <source>
        <strain evidence="11 12">DSM 24636</strain>
    </source>
</reference>
<evidence type="ECO:0000256" key="1">
    <source>
        <dbReference type="ARBA" id="ARBA00000085"/>
    </source>
</evidence>
<dbReference type="InterPro" id="IPR004358">
    <property type="entry name" value="Sig_transdc_His_kin-like_C"/>
</dbReference>
<dbReference type="PRINTS" id="PR00344">
    <property type="entry name" value="BCTRLSENSOR"/>
</dbReference>
<dbReference type="SMART" id="SM00387">
    <property type="entry name" value="HATPase_c"/>
    <property type="match status" value="1"/>
</dbReference>
<dbReference type="PANTHER" id="PTHR43065">
    <property type="entry name" value="SENSOR HISTIDINE KINASE"/>
    <property type="match status" value="1"/>
</dbReference>
<keyword evidence="9" id="KW-0812">Transmembrane</keyword>
<dbReference type="SUPFAM" id="SSF55874">
    <property type="entry name" value="ATPase domain of HSP90 chaperone/DNA topoisomerase II/histidine kinase"/>
    <property type="match status" value="1"/>
</dbReference>
<keyword evidence="9" id="KW-0472">Membrane</keyword>
<dbReference type="RefSeq" id="WP_129081095.1">
    <property type="nucleotide sequence ID" value="NZ_CP041070.1"/>
</dbReference>
<evidence type="ECO:0000313" key="12">
    <source>
        <dbReference type="Proteomes" id="UP000290191"/>
    </source>
</evidence>
<dbReference type="SUPFAM" id="SSF47384">
    <property type="entry name" value="Homodimeric domain of signal transducing histidine kinase"/>
    <property type="match status" value="1"/>
</dbReference>
<evidence type="ECO:0000256" key="4">
    <source>
        <dbReference type="ARBA" id="ARBA00022679"/>
    </source>
</evidence>
<keyword evidence="3" id="KW-0597">Phosphoprotein</keyword>
<keyword evidence="4" id="KW-0808">Transferase</keyword>
<evidence type="ECO:0000256" key="8">
    <source>
        <dbReference type="ARBA" id="ARBA00023012"/>
    </source>
</evidence>
<gene>
    <name evidence="11" type="ORF">CRV06_01830</name>
</gene>
<dbReference type="GO" id="GO:0000155">
    <property type="term" value="F:phosphorelay sensor kinase activity"/>
    <property type="evidence" value="ECO:0007669"/>
    <property type="project" value="InterPro"/>
</dbReference>
<comment type="catalytic activity">
    <reaction evidence="1">
        <text>ATP + protein L-histidine = ADP + protein N-phospho-L-histidine.</text>
        <dbReference type="EC" id="2.7.13.3"/>
    </reaction>
</comment>
<sequence length="329" mass="37289">MNETSRLLKNSFSKKNIIIALIIFTAIFLVSTYVFIHFDTFDKFYEYTREHEDWELDELILGIFAFFISLSFSLFYLSYTFGKKVVEFTKNEIEQQKRVQASQKLQSMGSMLGGLAHSLNNHLVPIITLSKILKDDIPKNNPSHDDISKVLEASYGLRDILKQVLNFTRADNSNLTNSCQIDETLENALNLAKTTVPSSIKFESEIEKSGLIIPISRINIEIIIFNLITNAIHALENKKAGFIKTTLKVLEDKSKIVIKVRDNGCGISKEKSDLIFDPFFTTKEQGKGTGLGLSETFGIIKSAKGTIKVDSKENEFTEFTLEIPTIREY</sequence>
<keyword evidence="5" id="KW-0547">Nucleotide-binding</keyword>
<dbReference type="CDD" id="cd00082">
    <property type="entry name" value="HisKA"/>
    <property type="match status" value="1"/>
</dbReference>
<keyword evidence="12" id="KW-1185">Reference proteome</keyword>
<protein>
    <recommendedName>
        <fullName evidence="2">histidine kinase</fullName>
        <ecNumber evidence="2">2.7.13.3</ecNumber>
    </recommendedName>
</protein>
<evidence type="ECO:0000256" key="3">
    <source>
        <dbReference type="ARBA" id="ARBA00022553"/>
    </source>
</evidence>
<comment type="caution">
    <text evidence="11">The sequence shown here is derived from an EMBL/GenBank/DDBJ whole genome shotgun (WGS) entry which is preliminary data.</text>
</comment>
<proteinExistence type="predicted"/>
<evidence type="ECO:0000256" key="7">
    <source>
        <dbReference type="ARBA" id="ARBA00022840"/>
    </source>
</evidence>
<keyword evidence="7" id="KW-0067">ATP-binding</keyword>
<dbReference type="InterPro" id="IPR036097">
    <property type="entry name" value="HisK_dim/P_sf"/>
</dbReference>
<feature type="domain" description="Histidine kinase" evidence="10">
    <location>
        <begin position="114"/>
        <end position="327"/>
    </location>
</feature>
<evidence type="ECO:0000313" key="11">
    <source>
        <dbReference type="EMBL" id="RXJ64720.1"/>
    </source>
</evidence>
<dbReference type="PROSITE" id="PS50109">
    <property type="entry name" value="HIS_KIN"/>
    <property type="match status" value="1"/>
</dbReference>
<dbReference type="Gene3D" id="1.10.287.130">
    <property type="match status" value="1"/>
</dbReference>
<accession>A0A4Q0Y3J1</accession>
<evidence type="ECO:0000256" key="6">
    <source>
        <dbReference type="ARBA" id="ARBA00022777"/>
    </source>
</evidence>
<dbReference type="AlphaFoldDB" id="A0A4Q0Y3J1"/>
<dbReference type="Pfam" id="PF02518">
    <property type="entry name" value="HATPase_c"/>
    <property type="match status" value="1"/>
</dbReference>
<feature type="transmembrane region" description="Helical" evidence="9">
    <location>
        <begin position="59"/>
        <end position="79"/>
    </location>
</feature>
<evidence type="ECO:0000256" key="2">
    <source>
        <dbReference type="ARBA" id="ARBA00012438"/>
    </source>
</evidence>
<dbReference type="InterPro" id="IPR003594">
    <property type="entry name" value="HATPase_dom"/>
</dbReference>
<organism evidence="11 12">
    <name type="scientific">Halarcobacter anaerophilus</name>
    <dbReference type="NCBI Taxonomy" id="877500"/>
    <lineage>
        <taxon>Bacteria</taxon>
        <taxon>Pseudomonadati</taxon>
        <taxon>Campylobacterota</taxon>
        <taxon>Epsilonproteobacteria</taxon>
        <taxon>Campylobacterales</taxon>
        <taxon>Arcobacteraceae</taxon>
        <taxon>Halarcobacter</taxon>
    </lineage>
</organism>
<feature type="transmembrane region" description="Helical" evidence="9">
    <location>
        <begin position="16"/>
        <end position="36"/>
    </location>
</feature>
<keyword evidence="8" id="KW-0902">Two-component regulatory system</keyword>
<dbReference type="EMBL" id="PDKO01000001">
    <property type="protein sequence ID" value="RXJ64720.1"/>
    <property type="molecule type" value="Genomic_DNA"/>
</dbReference>
<evidence type="ECO:0000259" key="10">
    <source>
        <dbReference type="PROSITE" id="PS50109"/>
    </source>
</evidence>
<evidence type="ECO:0000256" key="5">
    <source>
        <dbReference type="ARBA" id="ARBA00022741"/>
    </source>
</evidence>
<evidence type="ECO:0000256" key="9">
    <source>
        <dbReference type="SAM" id="Phobius"/>
    </source>
</evidence>
<keyword evidence="9" id="KW-1133">Transmembrane helix</keyword>
<dbReference type="InterPro" id="IPR003661">
    <property type="entry name" value="HisK_dim/P_dom"/>
</dbReference>
<dbReference type="Gene3D" id="3.30.565.10">
    <property type="entry name" value="Histidine kinase-like ATPase, C-terminal domain"/>
    <property type="match status" value="1"/>
</dbReference>